<feature type="region of interest" description="Disordered" evidence="1">
    <location>
        <begin position="25"/>
        <end position="54"/>
    </location>
</feature>
<feature type="compositionally biased region" description="Basic and acidic residues" evidence="1">
    <location>
        <begin position="28"/>
        <end position="42"/>
    </location>
</feature>
<reference evidence="2 3" key="1">
    <citation type="submission" date="2024-08" db="EMBL/GenBank/DDBJ databases">
        <authorList>
            <person name="Wei W."/>
        </authorList>
    </citation>
    <scope>NUCLEOTIDE SEQUENCE [LARGE SCALE GENOMIC DNA]</scope>
    <source>
        <strain evidence="2 3">XU2</strain>
    </source>
</reference>
<evidence type="ECO:0000256" key="1">
    <source>
        <dbReference type="SAM" id="MobiDB-lite"/>
    </source>
</evidence>
<comment type="caution">
    <text evidence="2">The sequence shown here is derived from an EMBL/GenBank/DDBJ whole genome shotgun (WGS) entry which is preliminary data.</text>
</comment>
<sequence length="54" mass="5604">MNVPKSILSAILIGISVQATSCVDEEELPKPKQEQSDAEGKPKTAGNCLSCGMG</sequence>
<keyword evidence="3" id="KW-1185">Reference proteome</keyword>
<evidence type="ECO:0000313" key="2">
    <source>
        <dbReference type="EMBL" id="MFA1771462.1"/>
    </source>
</evidence>
<gene>
    <name evidence="2" type="ORF">ACD591_09190</name>
</gene>
<dbReference type="RefSeq" id="WP_188686810.1">
    <property type="nucleotide sequence ID" value="NZ_BMMG01000005.1"/>
</dbReference>
<dbReference type="EMBL" id="JBGOGF010000004">
    <property type="protein sequence ID" value="MFA1771462.1"/>
    <property type="molecule type" value="Genomic_DNA"/>
</dbReference>
<accession>A0ABV4REA6</accession>
<organism evidence="2 3">
    <name type="scientific">Rufibacter glacialis</name>
    <dbReference type="NCBI Taxonomy" id="1259555"/>
    <lineage>
        <taxon>Bacteria</taxon>
        <taxon>Pseudomonadati</taxon>
        <taxon>Bacteroidota</taxon>
        <taxon>Cytophagia</taxon>
        <taxon>Cytophagales</taxon>
        <taxon>Hymenobacteraceae</taxon>
        <taxon>Rufibacter</taxon>
    </lineage>
</organism>
<name>A0ABV4REA6_9BACT</name>
<protein>
    <submittedName>
        <fullName evidence="2">Uncharacterized protein</fullName>
    </submittedName>
</protein>
<proteinExistence type="predicted"/>
<evidence type="ECO:0000313" key="3">
    <source>
        <dbReference type="Proteomes" id="UP001570846"/>
    </source>
</evidence>
<dbReference type="Proteomes" id="UP001570846">
    <property type="component" value="Unassembled WGS sequence"/>
</dbReference>